<gene>
    <name evidence="2" type="ORF">AYI69_g7253</name>
</gene>
<feature type="region of interest" description="Disordered" evidence="1">
    <location>
        <begin position="23"/>
        <end position="48"/>
    </location>
</feature>
<dbReference type="Proteomes" id="UP000187429">
    <property type="component" value="Unassembled WGS sequence"/>
</dbReference>
<feature type="compositionally biased region" description="Polar residues" evidence="1">
    <location>
        <begin position="292"/>
        <end position="309"/>
    </location>
</feature>
<evidence type="ECO:0000256" key="1">
    <source>
        <dbReference type="SAM" id="MobiDB-lite"/>
    </source>
</evidence>
<organism evidence="2 3">
    <name type="scientific">Smittium culicis</name>
    <dbReference type="NCBI Taxonomy" id="133412"/>
    <lineage>
        <taxon>Eukaryota</taxon>
        <taxon>Fungi</taxon>
        <taxon>Fungi incertae sedis</taxon>
        <taxon>Zoopagomycota</taxon>
        <taxon>Kickxellomycotina</taxon>
        <taxon>Harpellomycetes</taxon>
        <taxon>Harpellales</taxon>
        <taxon>Legeriomycetaceae</taxon>
        <taxon>Smittium</taxon>
    </lineage>
</organism>
<feature type="compositionally biased region" description="Low complexity" evidence="1">
    <location>
        <begin position="278"/>
        <end position="291"/>
    </location>
</feature>
<feature type="region of interest" description="Disordered" evidence="1">
    <location>
        <begin position="149"/>
        <end position="329"/>
    </location>
</feature>
<evidence type="ECO:0000313" key="2">
    <source>
        <dbReference type="EMBL" id="OMJ17898.1"/>
    </source>
</evidence>
<proteinExistence type="predicted"/>
<feature type="compositionally biased region" description="Polar residues" evidence="1">
    <location>
        <begin position="359"/>
        <end position="376"/>
    </location>
</feature>
<dbReference type="AlphaFoldDB" id="A0A1R1XTG9"/>
<evidence type="ECO:0000313" key="3">
    <source>
        <dbReference type="Proteomes" id="UP000187429"/>
    </source>
</evidence>
<accession>A0A1R1XTG9</accession>
<dbReference type="OrthoDB" id="5642800at2759"/>
<feature type="region of interest" description="Disordered" evidence="1">
    <location>
        <begin position="445"/>
        <end position="487"/>
    </location>
</feature>
<feature type="compositionally biased region" description="Low complexity" evidence="1">
    <location>
        <begin position="320"/>
        <end position="329"/>
    </location>
</feature>
<comment type="caution">
    <text evidence="2">The sequence shown here is derived from an EMBL/GenBank/DDBJ whole genome shotgun (WGS) entry which is preliminary data.</text>
</comment>
<feature type="compositionally biased region" description="Polar residues" evidence="1">
    <location>
        <begin position="457"/>
        <end position="484"/>
    </location>
</feature>
<feature type="compositionally biased region" description="Polar residues" evidence="1">
    <location>
        <begin position="228"/>
        <end position="277"/>
    </location>
</feature>
<sequence>MNASRNSISSINHNPNIFVHSGARVKTPANPPPSHSLHDPHSPKASTIRPASRIVNRATDMSALGVNTTRVPGRSESRLTSTRNVVTSMGNRIPANRPGTSMNSNSNSNFNSTPHFISARSGTAMANRASIGHERSLHSGPMNVSQRNSSFNGGYSNNATPGVRNVPTNINPSSSMRANPTNVPLRSATSLNRNFPSAPNRAPSSMQRPMTSMKNVQHPSNAAPAHSQRPTTSMKNIPTITPSHNRISRNFSVGNTLNSSSPSARKGSINTVAKSSPNNNQNHLQNRNSYNTISHSSLNKILPNSPTSRESPHSIYKGGSPSASINSNNIASMQNSSKVSKNLSKVSSISSLLKKAASPQPNNQLSPTNTISHRQGVNNYGFSESITGERLSKSRDIISQLVSIVCTDANLTLPNRFTQSDSKHSSFDNSIDELTDCLKNTSLSPRNSLKPLIEGSEQPNSTNDESESLNDTLTNTDHNSSSPLINARSINSSSSSVIKNDTNSMDFAEKKKIAILVMELKRLLS</sequence>
<feature type="region of interest" description="Disordered" evidence="1">
    <location>
        <begin position="354"/>
        <end position="376"/>
    </location>
</feature>
<feature type="compositionally biased region" description="Polar residues" evidence="1">
    <location>
        <begin position="149"/>
        <end position="220"/>
    </location>
</feature>
<protein>
    <submittedName>
        <fullName evidence="2">Uncharacterized protein</fullName>
    </submittedName>
</protein>
<keyword evidence="3" id="KW-1185">Reference proteome</keyword>
<dbReference type="EMBL" id="LSSM01003435">
    <property type="protein sequence ID" value="OMJ17898.1"/>
    <property type="molecule type" value="Genomic_DNA"/>
</dbReference>
<name>A0A1R1XTG9_9FUNG</name>
<reference evidence="3" key="1">
    <citation type="submission" date="2017-01" db="EMBL/GenBank/DDBJ databases">
        <authorList>
            <person name="Wang Y."/>
            <person name="White M."/>
            <person name="Kvist S."/>
            <person name="Moncalvo J.-M."/>
        </authorList>
    </citation>
    <scope>NUCLEOTIDE SEQUENCE [LARGE SCALE GENOMIC DNA]</scope>
    <source>
        <strain evidence="3">ID-206-W2</strain>
    </source>
</reference>